<keyword evidence="3" id="KW-1185">Reference proteome</keyword>
<protein>
    <submittedName>
        <fullName evidence="2">Uncharacterized protein</fullName>
    </submittedName>
</protein>
<dbReference type="InParanoid" id="E4XVE0"/>
<reference evidence="2" key="1">
    <citation type="journal article" date="2010" name="Science">
        <title>Plasticity of animal genome architecture unmasked by rapid evolution of a pelagic tunicate.</title>
        <authorList>
            <person name="Denoeud F."/>
            <person name="Henriet S."/>
            <person name="Mungpakdee S."/>
            <person name="Aury J.M."/>
            <person name="Da Silva C."/>
            <person name="Brinkmann H."/>
            <person name="Mikhaleva J."/>
            <person name="Olsen L.C."/>
            <person name="Jubin C."/>
            <person name="Canestro C."/>
            <person name="Bouquet J.M."/>
            <person name="Danks G."/>
            <person name="Poulain J."/>
            <person name="Campsteijn C."/>
            <person name="Adamski M."/>
            <person name="Cross I."/>
            <person name="Yadetie F."/>
            <person name="Muffato M."/>
            <person name="Louis A."/>
            <person name="Butcher S."/>
            <person name="Tsagkogeorga G."/>
            <person name="Konrad A."/>
            <person name="Singh S."/>
            <person name="Jensen M.F."/>
            <person name="Cong E.H."/>
            <person name="Eikeseth-Otteraa H."/>
            <person name="Noel B."/>
            <person name="Anthouard V."/>
            <person name="Porcel B.M."/>
            <person name="Kachouri-Lafond R."/>
            <person name="Nishino A."/>
            <person name="Ugolini M."/>
            <person name="Chourrout P."/>
            <person name="Nishida H."/>
            <person name="Aasland R."/>
            <person name="Huzurbazar S."/>
            <person name="Westhof E."/>
            <person name="Delsuc F."/>
            <person name="Lehrach H."/>
            <person name="Reinhardt R."/>
            <person name="Weissenbach J."/>
            <person name="Roy S.W."/>
            <person name="Artiguenave F."/>
            <person name="Postlethwait J.H."/>
            <person name="Manak J.R."/>
            <person name="Thompson E.M."/>
            <person name="Jaillon O."/>
            <person name="Du Pasquier L."/>
            <person name="Boudinot P."/>
            <person name="Liberles D.A."/>
            <person name="Volff J.N."/>
            <person name="Philippe H."/>
            <person name="Lenhard B."/>
            <person name="Roest Crollius H."/>
            <person name="Wincker P."/>
            <person name="Chourrout D."/>
        </authorList>
    </citation>
    <scope>NUCLEOTIDE SEQUENCE [LARGE SCALE GENOMIC DNA]</scope>
</reference>
<accession>E4XVE0</accession>
<dbReference type="AlphaFoldDB" id="E4XVE0"/>
<keyword evidence="1" id="KW-0175">Coiled coil</keyword>
<dbReference type="OrthoDB" id="10375554at2759"/>
<evidence type="ECO:0000313" key="2">
    <source>
        <dbReference type="EMBL" id="CBY13658.1"/>
    </source>
</evidence>
<feature type="coiled-coil region" evidence="1">
    <location>
        <begin position="93"/>
        <end position="127"/>
    </location>
</feature>
<proteinExistence type="predicted"/>
<evidence type="ECO:0000256" key="1">
    <source>
        <dbReference type="SAM" id="Coils"/>
    </source>
</evidence>
<dbReference type="Proteomes" id="UP000001307">
    <property type="component" value="Unassembled WGS sequence"/>
</dbReference>
<dbReference type="EMBL" id="FN653209">
    <property type="protein sequence ID" value="CBY13658.1"/>
    <property type="molecule type" value="Genomic_DNA"/>
</dbReference>
<evidence type="ECO:0000313" key="3">
    <source>
        <dbReference type="Proteomes" id="UP000001307"/>
    </source>
</evidence>
<gene>
    <name evidence="2" type="ORF">GSOID_T00005469001</name>
</gene>
<sequence>MSTQTELNGLINLFSSIARTALGQHVYFKESPLLQYNRDANERIKLSVRGNEEERRVIQIGENTSFANGKNGRERIDIDGAFSSIKSLQLDVIDGLRASIKQLAVENQKIQKERADFRLSVEKLRNDFENDYSSSLSTLRNIEKFVDEKITSSNELLQNQITNLQQSFLYKLNAFEENTINTIQSEQSRLGSELTKLTGRVDSVKLSSGSFESGLDIAFL</sequence>
<name>E4XVE0_OIKDI</name>
<organism evidence="2">
    <name type="scientific">Oikopleura dioica</name>
    <name type="common">Tunicate</name>
    <dbReference type="NCBI Taxonomy" id="34765"/>
    <lineage>
        <taxon>Eukaryota</taxon>
        <taxon>Metazoa</taxon>
        <taxon>Chordata</taxon>
        <taxon>Tunicata</taxon>
        <taxon>Appendicularia</taxon>
        <taxon>Copelata</taxon>
        <taxon>Oikopleuridae</taxon>
        <taxon>Oikopleura</taxon>
    </lineage>
</organism>